<proteinExistence type="predicted"/>
<evidence type="ECO:0000313" key="2">
    <source>
        <dbReference type="Proteomes" id="UP000306319"/>
    </source>
</evidence>
<comment type="caution">
    <text evidence="1">The sequence shown here is derived from an EMBL/GenBank/DDBJ whole genome shotgun (WGS) entry which is preliminary data.</text>
</comment>
<dbReference type="EMBL" id="SRYB01000017">
    <property type="protein sequence ID" value="TGY78054.1"/>
    <property type="molecule type" value="Genomic_DNA"/>
</dbReference>
<accession>A0AC61RFT3</accession>
<gene>
    <name evidence="1" type="ORF">E5331_11935</name>
</gene>
<protein>
    <submittedName>
        <fullName evidence="1">Exopolysaccharide biosynthesis polyprenyl glycosylphosphotransferase</fullName>
    </submittedName>
</protein>
<name>A0AC61RFT3_9BACT</name>
<organism evidence="1 2">
    <name type="scientific">Lepagella muris</name>
    <dbReference type="NCBI Taxonomy" id="3032870"/>
    <lineage>
        <taxon>Bacteria</taxon>
        <taxon>Pseudomonadati</taxon>
        <taxon>Bacteroidota</taxon>
        <taxon>Bacteroidia</taxon>
        <taxon>Bacteroidales</taxon>
        <taxon>Muribaculaceae</taxon>
        <taxon>Lepagella</taxon>
    </lineage>
</organism>
<sequence>MRKSAVSIRVQQMRYAATDWLTGNIAFLLFNICRFAILRDNSSWGSLERFLFSGKLIAEQLSVPLAMMAVFWLSGYYNQPFGKSRLQELQTTLCSALINSSLIYLILLINDQTGLRIINYELILSLFGLLFLFCYAGRIIITQRALKNFRNHNWELRTLIIGNSESARLSARRLMTTPSRVSYDVCGFVRIPGEPDSGDGVDVYDLESLQTICADKGVTHLIVAPATKDEDKLLKLLFHLFSCGLSVRIAPDTFSFITSSIRLKDIYGDPFVDITSPALSESAKNVKRTCDVVISLLVLLLFSPLYLLIAVMVKIGSPGPVFYSQERVGRQQKPFAIYKFRTMIENAEADGPCLSSEHDERVTPVGRVLRKYRLDELPQFWNVVRGDMSIVGPRPERRYYIERIMQHAPYYGLVYQVRPGITSWGMVKYGYASTLDQMVERTKYDLIYISNMSLSLDIKILIYTLRTVAGGKGM</sequence>
<keyword evidence="2" id="KW-1185">Reference proteome</keyword>
<dbReference type="Proteomes" id="UP000306319">
    <property type="component" value="Unassembled WGS sequence"/>
</dbReference>
<evidence type="ECO:0000313" key="1">
    <source>
        <dbReference type="EMBL" id="TGY78054.1"/>
    </source>
</evidence>
<reference evidence="1" key="1">
    <citation type="submission" date="2019-04" db="EMBL/GenBank/DDBJ databases">
        <title>Microbes associate with the intestines of laboratory mice.</title>
        <authorList>
            <person name="Navarre W."/>
            <person name="Wong E."/>
            <person name="Huang K."/>
            <person name="Tropini C."/>
            <person name="Ng K."/>
            <person name="Yu B."/>
        </authorList>
    </citation>
    <scope>NUCLEOTIDE SEQUENCE</scope>
    <source>
        <strain evidence="1">NM04_E33</strain>
    </source>
</reference>